<reference evidence="1 2" key="1">
    <citation type="journal article" date="2024" name="Nat. Commun.">
        <title>Phylogenomics reveals the evolutionary origins of lichenization in chlorophyte algae.</title>
        <authorList>
            <person name="Puginier C."/>
            <person name="Libourel C."/>
            <person name="Otte J."/>
            <person name="Skaloud P."/>
            <person name="Haon M."/>
            <person name="Grisel S."/>
            <person name="Petersen M."/>
            <person name="Berrin J.G."/>
            <person name="Delaux P.M."/>
            <person name="Dal Grande F."/>
            <person name="Keller J."/>
        </authorList>
    </citation>
    <scope>NUCLEOTIDE SEQUENCE [LARGE SCALE GENOMIC DNA]</scope>
    <source>
        <strain evidence="1 2">SAG 2036</strain>
    </source>
</reference>
<gene>
    <name evidence="1" type="ORF">WJX73_003329</name>
</gene>
<dbReference type="EMBL" id="JALJOQ010000049">
    <property type="protein sequence ID" value="KAK9804587.1"/>
    <property type="molecule type" value="Genomic_DNA"/>
</dbReference>
<dbReference type="PANTHER" id="PTHR37201:SF1">
    <property type="entry name" value="WD REPEAT PROTEIN"/>
    <property type="match status" value="1"/>
</dbReference>
<accession>A0AAW1P5X3</accession>
<dbReference type="Proteomes" id="UP001465755">
    <property type="component" value="Unassembled WGS sequence"/>
</dbReference>
<protein>
    <submittedName>
        <fullName evidence="1">Uncharacterized protein</fullName>
    </submittedName>
</protein>
<evidence type="ECO:0000313" key="2">
    <source>
        <dbReference type="Proteomes" id="UP001465755"/>
    </source>
</evidence>
<name>A0AAW1P5X3_9CHLO</name>
<sequence>MRSEPPTVSQAASDEGLTVHDAIARIRAIILSGDELAPFDRSAFNLAVVVWKLTASIPANRRTALVDALSSREIKQLWLLASARATANRFDLSTAQAGWQSPRTDLPLQPGEEALYEGKAAVPLPSLVSKFQKSFFLDANNQLYGRVRLRPAVLGDRLYPLYFKAFPKSTIIPATQELADMSLEYLPGEKLHLDPQQLPSTPRWPVPSANVPWPFSQGLVDYLRPIGPGVYVGVGYKQDTGGADKQFLYFVMARRLD</sequence>
<keyword evidence="2" id="KW-1185">Reference proteome</keyword>
<dbReference type="AlphaFoldDB" id="A0AAW1P5X3"/>
<evidence type="ECO:0000313" key="1">
    <source>
        <dbReference type="EMBL" id="KAK9804587.1"/>
    </source>
</evidence>
<organism evidence="1 2">
    <name type="scientific">Symbiochloris irregularis</name>
    <dbReference type="NCBI Taxonomy" id="706552"/>
    <lineage>
        <taxon>Eukaryota</taxon>
        <taxon>Viridiplantae</taxon>
        <taxon>Chlorophyta</taxon>
        <taxon>core chlorophytes</taxon>
        <taxon>Trebouxiophyceae</taxon>
        <taxon>Trebouxiales</taxon>
        <taxon>Trebouxiaceae</taxon>
        <taxon>Symbiochloris</taxon>
    </lineage>
</organism>
<comment type="caution">
    <text evidence="1">The sequence shown here is derived from an EMBL/GenBank/DDBJ whole genome shotgun (WGS) entry which is preliminary data.</text>
</comment>
<proteinExistence type="predicted"/>
<dbReference type="PANTHER" id="PTHR37201">
    <property type="entry name" value="WD REPEAT PROTEIN"/>
    <property type="match status" value="1"/>
</dbReference>